<gene>
    <name evidence="1" type="ORF">EC9_04000</name>
</gene>
<dbReference type="PANTHER" id="PTHR43737:SF1">
    <property type="entry name" value="DUF1501 DOMAIN-CONTAINING PROTEIN"/>
    <property type="match status" value="1"/>
</dbReference>
<evidence type="ECO:0008006" key="3">
    <source>
        <dbReference type="Google" id="ProtNLM"/>
    </source>
</evidence>
<dbReference type="KEGG" id="ruv:EC9_04000"/>
<dbReference type="InterPro" id="IPR017850">
    <property type="entry name" value="Alkaline_phosphatase_core_sf"/>
</dbReference>
<dbReference type="OrthoDB" id="127333at2"/>
<dbReference type="Proteomes" id="UP000319557">
    <property type="component" value="Chromosome"/>
</dbReference>
<dbReference type="EMBL" id="CP036261">
    <property type="protein sequence ID" value="QDS86240.1"/>
    <property type="molecule type" value="Genomic_DNA"/>
</dbReference>
<sequence length="435" mass="46818">MGISKTCDGVSRRDVLRVGALAAGGFSLTNYLSIAEAGEVQAGAKATSAIFINLPGGPSHIDTFDLKPEADDKVRGPFQPIKTNVPGIEFSEHLPKLAGCADKFAILRGVSHTLAAHALGQEYVNTGSRPLPSLEYPGFGSVVSMERPGDREIPGFVAVPNINQRPGFLGVQYAPLNTNATPRAGQPFAVRGIKLANGMTVDQMRRRQDLLSSLDRRMASIEKSSSLLQGLDRFSEQAYSMITSTRTRQAFDISKESENITKMFDDQTFSQSCLLATRLVESGVRFVGLTLGGWDTHVDNWTKLKSGLLPQFDAGLSGLLNSLAAKGLLESTAVFVTGEFGRTPKINTRSAEGGRDHYPRCMFMLMAGGGVRGGQVIGESDDTASAPRHEAITPDDVAASFYHNLGIDPTKEYHTETGRPITLVRDGNVIPQLFS</sequence>
<protein>
    <recommendedName>
        <fullName evidence="3">Sulfatase</fullName>
    </recommendedName>
</protein>
<dbReference type="AlphaFoldDB" id="A0A517LUD7"/>
<dbReference type="SUPFAM" id="SSF53649">
    <property type="entry name" value="Alkaline phosphatase-like"/>
    <property type="match status" value="1"/>
</dbReference>
<reference evidence="1 2" key="1">
    <citation type="submission" date="2019-02" db="EMBL/GenBank/DDBJ databases">
        <title>Deep-cultivation of Planctomycetes and their phenomic and genomic characterization uncovers novel biology.</title>
        <authorList>
            <person name="Wiegand S."/>
            <person name="Jogler M."/>
            <person name="Boedeker C."/>
            <person name="Pinto D."/>
            <person name="Vollmers J."/>
            <person name="Rivas-Marin E."/>
            <person name="Kohn T."/>
            <person name="Peeters S.H."/>
            <person name="Heuer A."/>
            <person name="Rast P."/>
            <person name="Oberbeckmann S."/>
            <person name="Bunk B."/>
            <person name="Jeske O."/>
            <person name="Meyerdierks A."/>
            <person name="Storesund J.E."/>
            <person name="Kallscheuer N."/>
            <person name="Luecker S."/>
            <person name="Lage O.M."/>
            <person name="Pohl T."/>
            <person name="Merkel B.J."/>
            <person name="Hornburger P."/>
            <person name="Mueller R.-W."/>
            <person name="Bruemmer F."/>
            <person name="Labrenz M."/>
            <person name="Spormann A.M."/>
            <person name="Op den Camp H."/>
            <person name="Overmann J."/>
            <person name="Amann R."/>
            <person name="Jetten M.S.M."/>
            <person name="Mascher T."/>
            <person name="Medema M.H."/>
            <person name="Devos D.P."/>
            <person name="Kaster A.-K."/>
            <person name="Ovreas L."/>
            <person name="Rohde M."/>
            <person name="Galperin M.Y."/>
            <person name="Jogler C."/>
        </authorList>
    </citation>
    <scope>NUCLEOTIDE SEQUENCE [LARGE SCALE GENOMIC DNA]</scope>
    <source>
        <strain evidence="1 2">EC9</strain>
    </source>
</reference>
<keyword evidence="2" id="KW-1185">Reference proteome</keyword>
<dbReference type="InterPro" id="IPR006311">
    <property type="entry name" value="TAT_signal"/>
</dbReference>
<name>A0A517LUD7_9BACT</name>
<accession>A0A517LUD7</accession>
<dbReference type="RefSeq" id="WP_145341875.1">
    <property type="nucleotide sequence ID" value="NZ_CP036261.1"/>
</dbReference>
<dbReference type="PROSITE" id="PS51318">
    <property type="entry name" value="TAT"/>
    <property type="match status" value="1"/>
</dbReference>
<organism evidence="1 2">
    <name type="scientific">Rosistilla ulvae</name>
    <dbReference type="NCBI Taxonomy" id="1930277"/>
    <lineage>
        <taxon>Bacteria</taxon>
        <taxon>Pseudomonadati</taxon>
        <taxon>Planctomycetota</taxon>
        <taxon>Planctomycetia</taxon>
        <taxon>Pirellulales</taxon>
        <taxon>Pirellulaceae</taxon>
        <taxon>Rosistilla</taxon>
    </lineage>
</organism>
<proteinExistence type="predicted"/>
<dbReference type="InterPro" id="IPR010869">
    <property type="entry name" value="DUF1501"/>
</dbReference>
<evidence type="ECO:0000313" key="2">
    <source>
        <dbReference type="Proteomes" id="UP000319557"/>
    </source>
</evidence>
<dbReference type="PANTHER" id="PTHR43737">
    <property type="entry name" value="BLL7424 PROTEIN"/>
    <property type="match status" value="1"/>
</dbReference>
<evidence type="ECO:0000313" key="1">
    <source>
        <dbReference type="EMBL" id="QDS86240.1"/>
    </source>
</evidence>
<dbReference type="Pfam" id="PF07394">
    <property type="entry name" value="DUF1501"/>
    <property type="match status" value="1"/>
</dbReference>